<organism evidence="1 2">
    <name type="scientific">Ensete ventricosum</name>
    <name type="common">Abyssinian banana</name>
    <name type="synonym">Musa ensete</name>
    <dbReference type="NCBI Taxonomy" id="4639"/>
    <lineage>
        <taxon>Eukaryota</taxon>
        <taxon>Viridiplantae</taxon>
        <taxon>Streptophyta</taxon>
        <taxon>Embryophyta</taxon>
        <taxon>Tracheophyta</taxon>
        <taxon>Spermatophyta</taxon>
        <taxon>Magnoliopsida</taxon>
        <taxon>Liliopsida</taxon>
        <taxon>Zingiberales</taxon>
        <taxon>Musaceae</taxon>
        <taxon>Ensete</taxon>
    </lineage>
</organism>
<dbReference type="EMBL" id="AMZH03008021">
    <property type="protein sequence ID" value="RRT59893.1"/>
    <property type="molecule type" value="Genomic_DNA"/>
</dbReference>
<gene>
    <name evidence="1" type="ORF">B296_00035271</name>
</gene>
<protein>
    <submittedName>
        <fullName evidence="1">Uncharacterized protein</fullName>
    </submittedName>
</protein>
<dbReference type="Proteomes" id="UP000287651">
    <property type="component" value="Unassembled WGS sequence"/>
</dbReference>
<evidence type="ECO:0000313" key="2">
    <source>
        <dbReference type="Proteomes" id="UP000287651"/>
    </source>
</evidence>
<dbReference type="AlphaFoldDB" id="A0A426Z7J8"/>
<reference evidence="1 2" key="1">
    <citation type="journal article" date="2014" name="Agronomy (Basel)">
        <title>A Draft Genome Sequence for Ensete ventricosum, the Drought-Tolerant Tree Against Hunger.</title>
        <authorList>
            <person name="Harrison J."/>
            <person name="Moore K.A."/>
            <person name="Paszkiewicz K."/>
            <person name="Jones T."/>
            <person name="Grant M."/>
            <person name="Ambacheew D."/>
            <person name="Muzemil S."/>
            <person name="Studholme D.J."/>
        </authorList>
    </citation>
    <scope>NUCLEOTIDE SEQUENCE [LARGE SCALE GENOMIC DNA]</scope>
</reference>
<comment type="caution">
    <text evidence="1">The sequence shown here is derived from an EMBL/GenBank/DDBJ whole genome shotgun (WGS) entry which is preliminary data.</text>
</comment>
<evidence type="ECO:0000313" key="1">
    <source>
        <dbReference type="EMBL" id="RRT59893.1"/>
    </source>
</evidence>
<name>A0A426Z7J8_ENSVE</name>
<proteinExistence type="predicted"/>
<accession>A0A426Z7J8</accession>
<sequence>MQYHRCRIHHSRTVPGAMGEERRESLRSKGSGSYGLIHHRTRWSQSCYRCCFLQGFLSEAATPAIIDDPGKCLTRKLLLLCSTMDQSLFQAVRKGKLPCSGIAVVDDVNVYLGHFDVIAIYTDVEALIRSHGRSTAPGCGAPPYGRAWLRRQPWGIAVIDDINVCLGRFDAIAIYTYVEALIWSPTCATAGHPQHARRRPGPHRRSLPGLIQVLTVGALPPATTLHLMDALGSAVSHG</sequence>